<dbReference type="GO" id="GO:0016020">
    <property type="term" value="C:membrane"/>
    <property type="evidence" value="ECO:0007669"/>
    <property type="project" value="UniProtKB-SubCell"/>
</dbReference>
<gene>
    <name evidence="7" type="ORF">SAMN04488121_102837</name>
</gene>
<evidence type="ECO:0000256" key="3">
    <source>
        <dbReference type="ARBA" id="ARBA00022989"/>
    </source>
</evidence>
<dbReference type="RefSeq" id="WP_089831516.1">
    <property type="nucleotide sequence ID" value="NZ_FNBN01000002.1"/>
</dbReference>
<evidence type="ECO:0000256" key="4">
    <source>
        <dbReference type="ARBA" id="ARBA00023136"/>
    </source>
</evidence>
<dbReference type="STRING" id="104663.SAMN04488121_102837"/>
<keyword evidence="2 5" id="KW-0812">Transmembrane</keyword>
<feature type="transmembrane region" description="Helical" evidence="5">
    <location>
        <begin position="44"/>
        <end position="61"/>
    </location>
</feature>
<feature type="transmembrane region" description="Helical" evidence="5">
    <location>
        <begin position="7"/>
        <end position="32"/>
    </location>
</feature>
<evidence type="ECO:0000256" key="2">
    <source>
        <dbReference type="ARBA" id="ARBA00022692"/>
    </source>
</evidence>
<dbReference type="Proteomes" id="UP000199045">
    <property type="component" value="Unassembled WGS sequence"/>
</dbReference>
<organism evidence="7 8">
    <name type="scientific">Chitinophaga filiformis</name>
    <name type="common">Myxococcus filiformis</name>
    <name type="synonym">Flexibacter filiformis</name>
    <dbReference type="NCBI Taxonomy" id="104663"/>
    <lineage>
        <taxon>Bacteria</taxon>
        <taxon>Pseudomonadati</taxon>
        <taxon>Bacteroidota</taxon>
        <taxon>Chitinophagia</taxon>
        <taxon>Chitinophagales</taxon>
        <taxon>Chitinophagaceae</taxon>
        <taxon>Chitinophaga</taxon>
    </lineage>
</organism>
<evidence type="ECO:0000313" key="7">
    <source>
        <dbReference type="EMBL" id="SDF74431.1"/>
    </source>
</evidence>
<dbReference type="AlphaFoldDB" id="A0A1G7NKF3"/>
<evidence type="ECO:0000256" key="5">
    <source>
        <dbReference type="SAM" id="Phobius"/>
    </source>
</evidence>
<protein>
    <submittedName>
        <fullName evidence="7">RDD family protein</fullName>
    </submittedName>
</protein>
<keyword evidence="3 5" id="KW-1133">Transmembrane helix</keyword>
<accession>A0A1G7NKF3</accession>
<feature type="domain" description="RDD" evidence="6">
    <location>
        <begin position="3"/>
        <end position="158"/>
    </location>
</feature>
<sequence>MIIRRGLAAFIDYSCIILYAMLLLGIAVLVGLPDVVLPPVAGQLLGVLTLTIPAVTCFILWEKGPYKATPGKRIMGLIVVCDKPLQRTPGVIFRNMMKFLPWEIAHAGLHWLFYYERMGVNIPSWVMVLLIMPQVIVFVYLLSILLDRNGRSLYDRWSDTRVIYKANAV</sequence>
<keyword evidence="4 5" id="KW-0472">Membrane</keyword>
<evidence type="ECO:0000259" key="6">
    <source>
        <dbReference type="Pfam" id="PF06271"/>
    </source>
</evidence>
<evidence type="ECO:0000313" key="8">
    <source>
        <dbReference type="Proteomes" id="UP000199045"/>
    </source>
</evidence>
<dbReference type="EMBL" id="FNBN01000002">
    <property type="protein sequence ID" value="SDF74431.1"/>
    <property type="molecule type" value="Genomic_DNA"/>
</dbReference>
<feature type="transmembrane region" description="Helical" evidence="5">
    <location>
        <begin position="96"/>
        <end position="113"/>
    </location>
</feature>
<reference evidence="7 8" key="1">
    <citation type="submission" date="2016-10" db="EMBL/GenBank/DDBJ databases">
        <authorList>
            <person name="de Groot N.N."/>
        </authorList>
    </citation>
    <scope>NUCLEOTIDE SEQUENCE [LARGE SCALE GENOMIC DNA]</scope>
    <source>
        <strain evidence="7 8">DSM 527</strain>
    </source>
</reference>
<name>A0A1G7NKF3_CHIFI</name>
<dbReference type="InterPro" id="IPR010432">
    <property type="entry name" value="RDD"/>
</dbReference>
<comment type="subcellular location">
    <subcellularLocation>
        <location evidence="1">Membrane</location>
        <topology evidence="1">Multi-pass membrane protein</topology>
    </subcellularLocation>
</comment>
<dbReference type="Pfam" id="PF06271">
    <property type="entry name" value="RDD"/>
    <property type="match status" value="1"/>
</dbReference>
<proteinExistence type="predicted"/>
<evidence type="ECO:0000256" key="1">
    <source>
        <dbReference type="ARBA" id="ARBA00004141"/>
    </source>
</evidence>
<feature type="transmembrane region" description="Helical" evidence="5">
    <location>
        <begin position="125"/>
        <end position="146"/>
    </location>
</feature>